<dbReference type="PANTHER" id="PTHR13507:SF0">
    <property type="entry name" value="PRKR-INTERACTING PROTEIN 1"/>
    <property type="match status" value="1"/>
</dbReference>
<feature type="compositionally biased region" description="Basic residues" evidence="1">
    <location>
        <begin position="138"/>
        <end position="151"/>
    </location>
</feature>
<sequence>MADSTSTNDSANQPANEARKHSSSSSSGGGGGGGGSAAVAKQRAHIDYLMKNIEKPIDLPAIASKRPAIKPPPDIVLNVRGSSAGAGSSDFHTYRELRRKENLRVKLMEADAAEDLVARTFSKELNSLKRQDDEKTAKNRAKRLKRNKSKTKSSSTKKVDDST</sequence>
<gene>
    <name evidence="2" type="primary">PRKRIP1</name>
    <name evidence="2" type="ORF">H4R26_002201</name>
</gene>
<name>A0A9W8EIN7_9FUNG</name>
<feature type="region of interest" description="Disordered" evidence="1">
    <location>
        <begin position="1"/>
        <end position="39"/>
    </location>
</feature>
<feature type="region of interest" description="Disordered" evidence="1">
    <location>
        <begin position="126"/>
        <end position="163"/>
    </location>
</feature>
<keyword evidence="3" id="KW-1185">Reference proteome</keyword>
<dbReference type="GO" id="GO:0004860">
    <property type="term" value="F:protein kinase inhibitor activity"/>
    <property type="evidence" value="ECO:0007669"/>
    <property type="project" value="TreeGrafter"/>
</dbReference>
<dbReference type="Proteomes" id="UP001150907">
    <property type="component" value="Unassembled WGS sequence"/>
</dbReference>
<dbReference type="GO" id="GO:0003725">
    <property type="term" value="F:double-stranded RNA binding"/>
    <property type="evidence" value="ECO:0007669"/>
    <property type="project" value="InterPro"/>
</dbReference>
<dbReference type="GO" id="GO:0019901">
    <property type="term" value="F:protein kinase binding"/>
    <property type="evidence" value="ECO:0007669"/>
    <property type="project" value="TreeGrafter"/>
</dbReference>
<reference evidence="2" key="1">
    <citation type="submission" date="2022-07" db="EMBL/GenBank/DDBJ databases">
        <title>Phylogenomic reconstructions and comparative analyses of Kickxellomycotina fungi.</title>
        <authorList>
            <person name="Reynolds N.K."/>
            <person name="Stajich J.E."/>
            <person name="Barry K."/>
            <person name="Grigoriev I.V."/>
            <person name="Crous P."/>
            <person name="Smith M.E."/>
        </authorList>
    </citation>
    <scope>NUCLEOTIDE SEQUENCE</scope>
    <source>
        <strain evidence="2">IMI 214461</strain>
    </source>
</reference>
<dbReference type="GO" id="GO:0005730">
    <property type="term" value="C:nucleolus"/>
    <property type="evidence" value="ECO:0007669"/>
    <property type="project" value="TreeGrafter"/>
</dbReference>
<comment type="caution">
    <text evidence="2">The sequence shown here is derived from an EMBL/GenBank/DDBJ whole genome shotgun (WGS) entry which is preliminary data.</text>
</comment>
<feature type="compositionally biased region" description="Polar residues" evidence="1">
    <location>
        <begin position="1"/>
        <end position="15"/>
    </location>
</feature>
<organism evidence="2 3">
    <name type="scientific">Coemansia thaxteri</name>
    <dbReference type="NCBI Taxonomy" id="2663907"/>
    <lineage>
        <taxon>Eukaryota</taxon>
        <taxon>Fungi</taxon>
        <taxon>Fungi incertae sedis</taxon>
        <taxon>Zoopagomycota</taxon>
        <taxon>Kickxellomycotina</taxon>
        <taxon>Kickxellomycetes</taxon>
        <taxon>Kickxellales</taxon>
        <taxon>Kickxellaceae</taxon>
        <taxon>Coemansia</taxon>
    </lineage>
</organism>
<dbReference type="InterPro" id="IPR009548">
    <property type="entry name" value="Prkrip1"/>
</dbReference>
<feature type="compositionally biased region" description="Gly residues" evidence="1">
    <location>
        <begin position="27"/>
        <end position="36"/>
    </location>
</feature>
<dbReference type="AlphaFoldDB" id="A0A9W8EIN7"/>
<feature type="compositionally biased region" description="Basic and acidic residues" evidence="1">
    <location>
        <begin position="126"/>
        <end position="137"/>
    </location>
</feature>
<evidence type="ECO:0000256" key="1">
    <source>
        <dbReference type="SAM" id="MobiDB-lite"/>
    </source>
</evidence>
<protein>
    <submittedName>
        <fullName evidence="2">PRKR-interacting protein 1</fullName>
    </submittedName>
</protein>
<dbReference type="PANTHER" id="PTHR13507">
    <property type="entry name" value="PRKR-INTERACTING PROTEIN 1"/>
    <property type="match status" value="1"/>
</dbReference>
<dbReference type="EMBL" id="JANBQF010000124">
    <property type="protein sequence ID" value="KAJ2004984.1"/>
    <property type="molecule type" value="Genomic_DNA"/>
</dbReference>
<accession>A0A9W8EIN7</accession>
<evidence type="ECO:0000313" key="2">
    <source>
        <dbReference type="EMBL" id="KAJ2004984.1"/>
    </source>
</evidence>
<proteinExistence type="predicted"/>
<dbReference type="Pfam" id="PF06658">
    <property type="entry name" value="DUF1168"/>
    <property type="match status" value="1"/>
</dbReference>
<evidence type="ECO:0000313" key="3">
    <source>
        <dbReference type="Proteomes" id="UP001150907"/>
    </source>
</evidence>
<dbReference type="OrthoDB" id="10067079at2759"/>